<organism evidence="2 3">
    <name type="scientific">Caulobacter mirabilis</name>
    <dbReference type="NCBI Taxonomy" id="69666"/>
    <lineage>
        <taxon>Bacteria</taxon>
        <taxon>Pseudomonadati</taxon>
        <taxon>Pseudomonadota</taxon>
        <taxon>Alphaproteobacteria</taxon>
        <taxon>Caulobacterales</taxon>
        <taxon>Caulobacteraceae</taxon>
        <taxon>Caulobacter</taxon>
    </lineage>
</organism>
<dbReference type="PANTHER" id="PTHR43233">
    <property type="entry name" value="FAMILY N-ACETYLTRANSFERASE, PUTATIVE (AFU_ORTHOLOGUE AFUA_6G03350)-RELATED"/>
    <property type="match status" value="1"/>
</dbReference>
<evidence type="ECO:0000313" key="2">
    <source>
        <dbReference type="EMBL" id="ATQ41998.1"/>
    </source>
</evidence>
<dbReference type="KEGG" id="cmb:CSW64_06005"/>
<gene>
    <name evidence="2" type="ORF">CSW64_06005</name>
</gene>
<dbReference type="RefSeq" id="WP_099621254.1">
    <property type="nucleotide sequence ID" value="NZ_CP024201.1"/>
</dbReference>
<dbReference type="EMBL" id="CP024201">
    <property type="protein sequence ID" value="ATQ41998.1"/>
    <property type="molecule type" value="Genomic_DNA"/>
</dbReference>
<dbReference type="PANTHER" id="PTHR43233:SF1">
    <property type="entry name" value="FAMILY N-ACETYLTRANSFERASE, PUTATIVE (AFU_ORTHOLOGUE AFUA_6G03350)-RELATED"/>
    <property type="match status" value="1"/>
</dbReference>
<keyword evidence="3" id="KW-1185">Reference proteome</keyword>
<dbReference type="InterPro" id="IPR000182">
    <property type="entry name" value="GNAT_dom"/>
</dbReference>
<dbReference type="AlphaFoldDB" id="A0A2D2AVH2"/>
<sequence length="138" mass="14741">MSAYRLTLKTPEVADYLRLRETAGLSPRSREAAEAGLPHTFIGVVVEFEGRAVAMGRIVGDRGLVFQVVDIAVAPEHQGRGLGRMVMTALMDELKARVPAEAHVSLSADGTASALYGQFGFTVTAPASIGMAQWVRRG</sequence>
<dbReference type="OrthoDB" id="7585366at2"/>
<dbReference type="Pfam" id="PF00583">
    <property type="entry name" value="Acetyltransf_1"/>
    <property type="match status" value="1"/>
</dbReference>
<dbReference type="GO" id="GO:0016747">
    <property type="term" value="F:acyltransferase activity, transferring groups other than amino-acyl groups"/>
    <property type="evidence" value="ECO:0007669"/>
    <property type="project" value="InterPro"/>
</dbReference>
<keyword evidence="2" id="KW-0808">Transferase</keyword>
<proteinExistence type="predicted"/>
<evidence type="ECO:0000259" key="1">
    <source>
        <dbReference type="PROSITE" id="PS51186"/>
    </source>
</evidence>
<dbReference type="InterPro" id="IPR053144">
    <property type="entry name" value="Acetyltransferase_Butenolide"/>
</dbReference>
<dbReference type="PROSITE" id="PS51186">
    <property type="entry name" value="GNAT"/>
    <property type="match status" value="1"/>
</dbReference>
<name>A0A2D2AVH2_9CAUL</name>
<accession>A0A2D2AVH2</accession>
<dbReference type="Gene3D" id="3.40.630.30">
    <property type="match status" value="1"/>
</dbReference>
<dbReference type="CDD" id="cd04301">
    <property type="entry name" value="NAT_SF"/>
    <property type="match status" value="1"/>
</dbReference>
<reference evidence="2 3" key="1">
    <citation type="submission" date="2017-10" db="EMBL/GenBank/DDBJ databases">
        <title>Genome sequence of Caulobacter mirabilis FWC38.</title>
        <authorList>
            <person name="Fiebig A."/>
            <person name="Crosson S."/>
        </authorList>
    </citation>
    <scope>NUCLEOTIDE SEQUENCE [LARGE SCALE GENOMIC DNA]</scope>
    <source>
        <strain evidence="2 3">FWC 38</strain>
    </source>
</reference>
<protein>
    <submittedName>
        <fullName evidence="2">GNAT family N-acetyltransferase</fullName>
    </submittedName>
</protein>
<dbReference type="Proteomes" id="UP000228945">
    <property type="component" value="Chromosome"/>
</dbReference>
<feature type="domain" description="N-acetyltransferase" evidence="1">
    <location>
        <begin position="4"/>
        <end position="138"/>
    </location>
</feature>
<dbReference type="InterPro" id="IPR016181">
    <property type="entry name" value="Acyl_CoA_acyltransferase"/>
</dbReference>
<evidence type="ECO:0000313" key="3">
    <source>
        <dbReference type="Proteomes" id="UP000228945"/>
    </source>
</evidence>
<dbReference type="SUPFAM" id="SSF55729">
    <property type="entry name" value="Acyl-CoA N-acyltransferases (Nat)"/>
    <property type="match status" value="1"/>
</dbReference>